<dbReference type="InterPro" id="IPR044730">
    <property type="entry name" value="RNase_H-like_dom_plant"/>
</dbReference>
<name>A0A314KJJ8_NICAT</name>
<evidence type="ECO:0000313" key="3">
    <source>
        <dbReference type="Proteomes" id="UP000187609"/>
    </source>
</evidence>
<accession>A0A314KJJ8</accession>
<dbReference type="Gene3D" id="3.30.420.10">
    <property type="entry name" value="Ribonuclease H-like superfamily/Ribonuclease H"/>
    <property type="match status" value="1"/>
</dbReference>
<reference evidence="2" key="1">
    <citation type="submission" date="2016-11" db="EMBL/GenBank/DDBJ databases">
        <title>The genome of Nicotiana attenuata.</title>
        <authorList>
            <person name="Xu S."/>
            <person name="Brockmoeller T."/>
            <person name="Gaquerel E."/>
            <person name="Navarro A."/>
            <person name="Kuhl H."/>
            <person name="Gase K."/>
            <person name="Ling Z."/>
            <person name="Zhou W."/>
            <person name="Kreitzer C."/>
            <person name="Stanke M."/>
            <person name="Tang H."/>
            <person name="Lyons E."/>
            <person name="Pandey P."/>
            <person name="Pandey S.P."/>
            <person name="Timmermann B."/>
            <person name="Baldwin I.T."/>
        </authorList>
    </citation>
    <scope>NUCLEOTIDE SEQUENCE [LARGE SCALE GENOMIC DNA]</scope>
    <source>
        <strain evidence="2">UT</strain>
    </source>
</reference>
<dbReference type="SMR" id="A0A314KJJ8"/>
<dbReference type="PANTHER" id="PTHR47723">
    <property type="entry name" value="OS05G0353850 PROTEIN"/>
    <property type="match status" value="1"/>
</dbReference>
<dbReference type="InterPro" id="IPR036397">
    <property type="entry name" value="RNaseH_sf"/>
</dbReference>
<feature type="domain" description="RNase H type-1" evidence="1">
    <location>
        <begin position="2"/>
        <end position="77"/>
    </location>
</feature>
<protein>
    <recommendedName>
        <fullName evidence="1">RNase H type-1 domain-containing protein</fullName>
    </recommendedName>
</protein>
<dbReference type="PANTHER" id="PTHR47723:SF23">
    <property type="entry name" value="REVERSE TRANSCRIPTASE-LIKE PROTEIN"/>
    <property type="match status" value="1"/>
</dbReference>
<dbReference type="InterPro" id="IPR012337">
    <property type="entry name" value="RNaseH-like_sf"/>
</dbReference>
<dbReference type="GO" id="GO:0004523">
    <property type="term" value="F:RNA-DNA hybrid ribonuclease activity"/>
    <property type="evidence" value="ECO:0007669"/>
    <property type="project" value="InterPro"/>
</dbReference>
<dbReference type="CDD" id="cd06222">
    <property type="entry name" value="RNase_H_like"/>
    <property type="match status" value="1"/>
</dbReference>
<sequence length="119" mass="13281">MEILALLHGVKLTLMENLLPIVIETDCLKLISFLKSNNCPFQNFLDDCRYLLGKANDSPLKHVFREANGVADLLAKNVCNLCNLGTFCFLHTYVSPLAFVSHVLERDSLGTLLPRLTSC</sequence>
<dbReference type="Pfam" id="PF13456">
    <property type="entry name" value="RVT_3"/>
    <property type="match status" value="1"/>
</dbReference>
<organism evidence="2 3">
    <name type="scientific">Nicotiana attenuata</name>
    <name type="common">Coyote tobacco</name>
    <dbReference type="NCBI Taxonomy" id="49451"/>
    <lineage>
        <taxon>Eukaryota</taxon>
        <taxon>Viridiplantae</taxon>
        <taxon>Streptophyta</taxon>
        <taxon>Embryophyta</taxon>
        <taxon>Tracheophyta</taxon>
        <taxon>Spermatophyta</taxon>
        <taxon>Magnoliopsida</taxon>
        <taxon>eudicotyledons</taxon>
        <taxon>Gunneridae</taxon>
        <taxon>Pentapetalae</taxon>
        <taxon>asterids</taxon>
        <taxon>lamiids</taxon>
        <taxon>Solanales</taxon>
        <taxon>Solanaceae</taxon>
        <taxon>Nicotianoideae</taxon>
        <taxon>Nicotianeae</taxon>
        <taxon>Nicotiana</taxon>
    </lineage>
</organism>
<dbReference type="InterPro" id="IPR002156">
    <property type="entry name" value="RNaseH_domain"/>
</dbReference>
<dbReference type="GO" id="GO:0003676">
    <property type="term" value="F:nucleic acid binding"/>
    <property type="evidence" value="ECO:0007669"/>
    <property type="project" value="InterPro"/>
</dbReference>
<evidence type="ECO:0000313" key="2">
    <source>
        <dbReference type="EMBL" id="OIT29362.1"/>
    </source>
</evidence>
<dbReference type="AlphaFoldDB" id="A0A314KJJ8"/>
<gene>
    <name evidence="2" type="ORF">A4A49_65560</name>
</gene>
<comment type="caution">
    <text evidence="2">The sequence shown here is derived from an EMBL/GenBank/DDBJ whole genome shotgun (WGS) entry which is preliminary data.</text>
</comment>
<evidence type="ECO:0000259" key="1">
    <source>
        <dbReference type="Pfam" id="PF13456"/>
    </source>
</evidence>
<dbReference type="Gramene" id="OIT29362">
    <property type="protein sequence ID" value="OIT29362"/>
    <property type="gene ID" value="A4A49_65560"/>
</dbReference>
<keyword evidence="3" id="KW-1185">Reference proteome</keyword>
<dbReference type="SUPFAM" id="SSF53098">
    <property type="entry name" value="Ribonuclease H-like"/>
    <property type="match status" value="1"/>
</dbReference>
<dbReference type="InterPro" id="IPR053151">
    <property type="entry name" value="RNase_H-like"/>
</dbReference>
<dbReference type="EMBL" id="MJEQ01001804">
    <property type="protein sequence ID" value="OIT29362.1"/>
    <property type="molecule type" value="Genomic_DNA"/>
</dbReference>
<dbReference type="Proteomes" id="UP000187609">
    <property type="component" value="Unassembled WGS sequence"/>
</dbReference>
<proteinExistence type="predicted"/>